<dbReference type="CDD" id="cd24058">
    <property type="entry name" value="ASKHA_NBD_ROK_PPGK"/>
    <property type="match status" value="1"/>
</dbReference>
<dbReference type="InterPro" id="IPR000600">
    <property type="entry name" value="ROK"/>
</dbReference>
<dbReference type="Gene3D" id="3.30.420.40">
    <property type="match status" value="2"/>
</dbReference>
<evidence type="ECO:0000313" key="2">
    <source>
        <dbReference type="EMBL" id="EFT83627.1"/>
    </source>
</evidence>
<dbReference type="NCBIfam" id="NF045942">
    <property type="entry name" value="PolPhglucPhase"/>
    <property type="match status" value="1"/>
</dbReference>
<organism evidence="2 3">
    <name type="scientific">Parascardovia denticolens DSM 10105 = JCM 12538</name>
    <dbReference type="NCBI Taxonomy" id="864564"/>
    <lineage>
        <taxon>Bacteria</taxon>
        <taxon>Bacillati</taxon>
        <taxon>Actinomycetota</taxon>
        <taxon>Actinomycetes</taxon>
        <taxon>Bifidobacteriales</taxon>
        <taxon>Bifidobacteriaceae</taxon>
        <taxon>Parascardovia</taxon>
    </lineage>
</organism>
<evidence type="ECO:0000256" key="1">
    <source>
        <dbReference type="ARBA" id="ARBA00006479"/>
    </source>
</evidence>
<gene>
    <name evidence="2" type="ORF">HMPREF0620_0632</name>
</gene>
<keyword evidence="3" id="KW-1185">Reference proteome</keyword>
<reference evidence="2 3" key="1">
    <citation type="submission" date="2010-12" db="EMBL/GenBank/DDBJ databases">
        <authorList>
            <person name="Muzny D."/>
            <person name="Qin X."/>
            <person name="Buhay C."/>
            <person name="Dugan-Rocha S."/>
            <person name="Ding Y."/>
            <person name="Chen G."/>
            <person name="Hawes A."/>
            <person name="Holder M."/>
            <person name="Jhangiani S."/>
            <person name="Johnson A."/>
            <person name="Khan Z."/>
            <person name="Li Z."/>
            <person name="Liu W."/>
            <person name="Liu X."/>
            <person name="Perez L."/>
            <person name="Shen H."/>
            <person name="Wang Q."/>
            <person name="Watt J."/>
            <person name="Xi L."/>
            <person name="Xin Y."/>
            <person name="Zhou J."/>
            <person name="Deng J."/>
            <person name="Jiang H."/>
            <person name="Liu Y."/>
            <person name="Qu J."/>
            <person name="Song X.-Z."/>
            <person name="Zhang L."/>
            <person name="Villasana D."/>
            <person name="Johnson A."/>
            <person name="Liu J."/>
            <person name="Liyanage D."/>
            <person name="Lorensuhewa L."/>
            <person name="Robinson T."/>
            <person name="Song A."/>
            <person name="Song B.-B."/>
            <person name="Dinh H."/>
            <person name="Thornton R."/>
            <person name="Coyle M."/>
            <person name="Francisco L."/>
            <person name="Jackson L."/>
            <person name="Javaid M."/>
            <person name="Korchina V."/>
            <person name="Kovar C."/>
            <person name="Mata R."/>
            <person name="Mathew T."/>
            <person name="Ngo R."/>
            <person name="Nguyen L."/>
            <person name="Nguyen N."/>
            <person name="Okwuonu G."/>
            <person name="Ongeri F."/>
            <person name="Pham C."/>
            <person name="Simmons D."/>
            <person name="Wilczek-Boney K."/>
            <person name="Hale W."/>
            <person name="Jakkamsetti A."/>
            <person name="Pham P."/>
            <person name="Ruth R."/>
            <person name="San Lucas F."/>
            <person name="Warren J."/>
            <person name="Zhang J."/>
            <person name="Zhao Z."/>
            <person name="Zhou C."/>
            <person name="Zhu D."/>
            <person name="Lee S."/>
            <person name="Bess C."/>
            <person name="Blankenburg K."/>
            <person name="Forbes L."/>
            <person name="Fu Q."/>
            <person name="Gubbala S."/>
            <person name="Hirani K."/>
            <person name="Jayaseelan J.C."/>
            <person name="Lara F."/>
            <person name="Munidasa M."/>
            <person name="Palculict T."/>
            <person name="Patil S."/>
            <person name="Pu L.-L."/>
            <person name="Saada N."/>
            <person name="Tang L."/>
            <person name="Weissenberger G."/>
            <person name="Zhu Y."/>
            <person name="Hemphill L."/>
            <person name="Shang Y."/>
            <person name="Youmans B."/>
            <person name="Ayvaz T."/>
            <person name="Ross M."/>
            <person name="Santibanez J."/>
            <person name="Aqrawi P."/>
            <person name="Gross S."/>
            <person name="Joshi V."/>
            <person name="Fowler G."/>
            <person name="Nazareth L."/>
            <person name="Reid J."/>
            <person name="Worley K."/>
            <person name="Petrosino J."/>
            <person name="Highlander S."/>
            <person name="Gibbs R."/>
        </authorList>
    </citation>
    <scope>NUCLEOTIDE SEQUENCE [LARGE SCALE GENOMIC DNA]</scope>
    <source>
        <strain evidence="2 3">DSM 10105</strain>
    </source>
</reference>
<proteinExistence type="inferred from homology"/>
<dbReference type="InterPro" id="IPR043129">
    <property type="entry name" value="ATPase_NBD"/>
</dbReference>
<dbReference type="EMBL" id="AEON01000001">
    <property type="protein sequence ID" value="EFT83627.1"/>
    <property type="molecule type" value="Genomic_DNA"/>
</dbReference>
<dbReference type="SUPFAM" id="SSF53067">
    <property type="entry name" value="Actin-like ATPase domain"/>
    <property type="match status" value="1"/>
</dbReference>
<dbReference type="AlphaFoldDB" id="E6K1E6"/>
<sequence>MILGVARRKIEETIRIAVQGGIMIESAQAFGVDIGGSGIKGAPVNLYEGKFADERLRIPTPEVSTPEAVADVVKQILDHFDVQDGTPIGIAFPAPIKPGKPLDFMANLDQSWIGVDINKLMSERTGRRCHVVNDADAAGLAEAQFGAAKGEKGLVIATTLGTGIGTALIMHGVLVPNTELGHLILDGKDAEKYCADSARSAKELTWKKWGKRLTKYYKLLEHYFSPDIFVVGGGVSKKSDKFFPFIKIDTPIVPAQLLNDAGIVGAAYFASQAEGQQL</sequence>
<dbReference type="Proteomes" id="UP000004946">
    <property type="component" value="Chromosome"/>
</dbReference>
<dbReference type="Pfam" id="PF00480">
    <property type="entry name" value="ROK"/>
    <property type="match status" value="1"/>
</dbReference>
<dbReference type="PANTHER" id="PTHR18964">
    <property type="entry name" value="ROK (REPRESSOR, ORF, KINASE) FAMILY"/>
    <property type="match status" value="1"/>
</dbReference>
<protein>
    <submittedName>
        <fullName evidence="2">ROK family protein</fullName>
    </submittedName>
</protein>
<evidence type="ECO:0000313" key="3">
    <source>
        <dbReference type="Proteomes" id="UP000004946"/>
    </source>
</evidence>
<dbReference type="PANTHER" id="PTHR18964:SF146">
    <property type="entry name" value="POLYPHOSPHATE GLUCOKINASE"/>
    <property type="match status" value="1"/>
</dbReference>
<comment type="caution">
    <text evidence="2">The sequence shown here is derived from an EMBL/GenBank/DDBJ whole genome shotgun (WGS) entry which is preliminary data.</text>
</comment>
<dbReference type="HOGENOM" id="CLU_065796_0_0_11"/>
<accession>E6K1E6</accession>
<dbReference type="eggNOG" id="COG1940">
    <property type="taxonomic scope" value="Bacteria"/>
</dbReference>
<comment type="similarity">
    <text evidence="1">Belongs to the ROK (NagC/XylR) family.</text>
</comment>
<name>E6K1E6_PARDN</name>